<feature type="transmembrane region" description="Helical" evidence="13">
    <location>
        <begin position="373"/>
        <end position="390"/>
    </location>
</feature>
<dbReference type="PANTHER" id="PTHR12886:SF0">
    <property type="entry name" value="GPI MANNOSYLTRANSFERASE 1"/>
    <property type="match status" value="1"/>
</dbReference>
<comment type="pathway">
    <text evidence="2 13">Glycolipid biosynthesis; glycosylphosphatidylinositol-anchor biosynthesis.</text>
</comment>
<feature type="compositionally biased region" description="Acidic residues" evidence="14">
    <location>
        <begin position="42"/>
        <end position="58"/>
    </location>
</feature>
<evidence type="ECO:0000256" key="5">
    <source>
        <dbReference type="ARBA" id="ARBA00022676"/>
    </source>
</evidence>
<evidence type="ECO:0000256" key="14">
    <source>
        <dbReference type="SAM" id="MobiDB-lite"/>
    </source>
</evidence>
<evidence type="ECO:0000256" key="9">
    <source>
        <dbReference type="ARBA" id="ARBA00022989"/>
    </source>
</evidence>
<name>A0AA36D656_9BILA</name>
<keyword evidence="9 13" id="KW-1133">Transmembrane helix</keyword>
<keyword evidence="10 13" id="KW-0472">Membrane</keyword>
<keyword evidence="5 13" id="KW-0328">Glycosyltransferase</keyword>
<evidence type="ECO:0000256" key="12">
    <source>
        <dbReference type="ARBA" id="ARBA00093608"/>
    </source>
</evidence>
<evidence type="ECO:0000256" key="10">
    <source>
        <dbReference type="ARBA" id="ARBA00023136"/>
    </source>
</evidence>
<keyword evidence="16" id="KW-1185">Reference proteome</keyword>
<dbReference type="GO" id="GO:1990529">
    <property type="term" value="C:glycosylphosphatidylinositol-mannosyltransferase I complex"/>
    <property type="evidence" value="ECO:0007669"/>
    <property type="project" value="TreeGrafter"/>
</dbReference>
<evidence type="ECO:0000256" key="2">
    <source>
        <dbReference type="ARBA" id="ARBA00004687"/>
    </source>
</evidence>
<evidence type="ECO:0000313" key="15">
    <source>
        <dbReference type="EMBL" id="CAJ0581827.1"/>
    </source>
</evidence>
<reference evidence="15" key="1">
    <citation type="submission" date="2023-06" db="EMBL/GenBank/DDBJ databases">
        <authorList>
            <person name="Delattre M."/>
        </authorList>
    </citation>
    <scope>NUCLEOTIDE SEQUENCE</scope>
    <source>
        <strain evidence="15">AF72</strain>
    </source>
</reference>
<evidence type="ECO:0000256" key="6">
    <source>
        <dbReference type="ARBA" id="ARBA00022679"/>
    </source>
</evidence>
<dbReference type="EMBL" id="CATQJA010002663">
    <property type="protein sequence ID" value="CAJ0581827.1"/>
    <property type="molecule type" value="Genomic_DNA"/>
</dbReference>
<feature type="transmembrane region" description="Helical" evidence="13">
    <location>
        <begin position="214"/>
        <end position="230"/>
    </location>
</feature>
<evidence type="ECO:0000256" key="8">
    <source>
        <dbReference type="ARBA" id="ARBA00022824"/>
    </source>
</evidence>
<feature type="transmembrane region" description="Helical" evidence="13">
    <location>
        <begin position="418"/>
        <end position="437"/>
    </location>
</feature>
<keyword evidence="7 13" id="KW-0812">Transmembrane</keyword>
<evidence type="ECO:0000256" key="3">
    <source>
        <dbReference type="ARBA" id="ARBA00011071"/>
    </source>
</evidence>
<keyword evidence="8 13" id="KW-0256">Endoplasmic reticulum</keyword>
<accession>A0AA36D656</accession>
<dbReference type="Proteomes" id="UP001177023">
    <property type="component" value="Unassembled WGS sequence"/>
</dbReference>
<evidence type="ECO:0000256" key="11">
    <source>
        <dbReference type="ARBA" id="ARBA00093408"/>
    </source>
</evidence>
<feature type="transmembrane region" description="Helical" evidence="13">
    <location>
        <begin position="191"/>
        <end position="208"/>
    </location>
</feature>
<comment type="caution">
    <text evidence="15">The sequence shown here is derived from an EMBL/GenBank/DDBJ whole genome shotgun (WGS) entry which is preliminary data.</text>
</comment>
<dbReference type="InterPro" id="IPR007704">
    <property type="entry name" value="PIG-M"/>
</dbReference>
<feature type="transmembrane region" description="Helical" evidence="13">
    <location>
        <begin position="338"/>
        <end position="361"/>
    </location>
</feature>
<evidence type="ECO:0000256" key="7">
    <source>
        <dbReference type="ARBA" id="ARBA00022692"/>
    </source>
</evidence>
<dbReference type="Pfam" id="PF05007">
    <property type="entry name" value="Mannosyl_trans"/>
    <property type="match status" value="1"/>
</dbReference>
<feature type="transmembrane region" description="Helical" evidence="13">
    <location>
        <begin position="443"/>
        <end position="462"/>
    </location>
</feature>
<feature type="transmembrane region" description="Helical" evidence="13">
    <location>
        <begin position="160"/>
        <end position="179"/>
    </location>
</feature>
<feature type="non-terminal residue" evidence="15">
    <location>
        <position position="500"/>
    </location>
</feature>
<evidence type="ECO:0000313" key="16">
    <source>
        <dbReference type="Proteomes" id="UP001177023"/>
    </source>
</evidence>
<keyword evidence="6 13" id="KW-0808">Transferase</keyword>
<feature type="transmembrane region" description="Helical" evidence="13">
    <location>
        <begin position="291"/>
        <end position="313"/>
    </location>
</feature>
<dbReference type="PANTHER" id="PTHR12886">
    <property type="entry name" value="PIG-M MANNOSYLTRANSFERASE"/>
    <property type="match status" value="1"/>
</dbReference>
<comment type="subcellular location">
    <subcellularLocation>
        <location evidence="1 13">Endoplasmic reticulum membrane</location>
        <topology evidence="1 13">Multi-pass membrane protein</topology>
    </subcellularLocation>
</comment>
<feature type="transmembrane region" description="Helical" evidence="13">
    <location>
        <begin position="396"/>
        <end position="411"/>
    </location>
</feature>
<gene>
    <name evidence="15" type="ORF">MSPICULIGERA_LOCUS19981</name>
</gene>
<organism evidence="15 16">
    <name type="scientific">Mesorhabditis spiculigera</name>
    <dbReference type="NCBI Taxonomy" id="96644"/>
    <lineage>
        <taxon>Eukaryota</taxon>
        <taxon>Metazoa</taxon>
        <taxon>Ecdysozoa</taxon>
        <taxon>Nematoda</taxon>
        <taxon>Chromadorea</taxon>
        <taxon>Rhabditida</taxon>
        <taxon>Rhabditina</taxon>
        <taxon>Rhabditomorpha</taxon>
        <taxon>Rhabditoidea</taxon>
        <taxon>Rhabditidae</taxon>
        <taxon>Mesorhabditinae</taxon>
        <taxon>Mesorhabditis</taxon>
    </lineage>
</organism>
<dbReference type="EC" id="2.4.1.-" evidence="13"/>
<comment type="similarity">
    <text evidence="3 13">Belongs to the PIGM family.</text>
</comment>
<evidence type="ECO:0000256" key="4">
    <source>
        <dbReference type="ARBA" id="ARBA00022502"/>
    </source>
</evidence>
<dbReference type="GO" id="GO:0006506">
    <property type="term" value="P:GPI anchor biosynthetic process"/>
    <property type="evidence" value="ECO:0007669"/>
    <property type="project" value="UniProtKB-KW"/>
</dbReference>
<keyword evidence="4 13" id="KW-0337">GPI-anchor biosynthesis</keyword>
<dbReference type="GO" id="GO:0051751">
    <property type="term" value="F:alpha-1,4-mannosyltransferase activity"/>
    <property type="evidence" value="ECO:0007669"/>
    <property type="project" value="InterPro"/>
</dbReference>
<dbReference type="GO" id="GO:0004376">
    <property type="term" value="F:GPI mannosyltransferase activity"/>
    <property type="evidence" value="ECO:0007669"/>
    <property type="project" value="InterPro"/>
</dbReference>
<comment type="function">
    <text evidence="11 13">Catalytic subunit of the glycosylphosphatidylinositol-mannosyltransferase I complex which catalyzes the transfer of the first mannose, via an alpha-1,4 bond from a dolichol-phosphate-mannose (Dol-P-Man) to the glucosaminyl acyl phosphatidylinositol (GlcN-(acyl)PI) intermediate to generate alpha-D-Man-(1-&gt;4)-alpha-D-GlcN-(1-&gt;6)-(1-radyl,2-acyl-sn-glycero-3-phospho)-2-acyl-inositol and participates in the sixth step of the glycosylphosphatidylinositol-anchor biosynthesis.</text>
</comment>
<sequence length="500" mass="56707">MAQAQQIILTLEQGRRLRTALLNIIQVLDEALEQEPVNVERAEEDPRDESGEGSDGGEDGAAGADQRVFGPLHVEVDLQATGDVDMPTKPVPSASSSPSFHVTALAARFCLPRFTDIDYDVFTDAATYVDAGESAFKRATYRDTPVLAWILVPDVYWGNFGKYLFCCADILVAWLILPIDHILSRGRNESIISYVVVFWLANPLTAFISARGCSDSLVCAAVLFVLYLIGKGKCFYASLAHGALASHRKLYPVIYLDSVLMLIISEGEDVREMWTNCSVFGFVRRFLNLRAVGYALTAIGSFALIVFGLYQIYGQEFLEEWLLYHIGRRDIKHNFSPWFYLLYVAQQSPVSVYIGYLPFFIQIASIFHAAETLYFDLPMCWFMSTMLFVAVNKVSTSQYFIGYLVFLPFVASRVDTSLILIALWLSAQAAWLGLAYLYELKCYATLFYVWMASLWFFFVNSYRRNRFRECRARVSAHREELLRKAVSRMFPIGKKVPMQP</sequence>
<evidence type="ECO:0000256" key="13">
    <source>
        <dbReference type="RuleBase" id="RU365064"/>
    </source>
</evidence>
<dbReference type="AlphaFoldDB" id="A0AA36D656"/>
<evidence type="ECO:0000256" key="1">
    <source>
        <dbReference type="ARBA" id="ARBA00004477"/>
    </source>
</evidence>
<protein>
    <recommendedName>
        <fullName evidence="12 13">GPI alpha-1,4-mannosyltransferase I, catalytic subunit</fullName>
        <ecNumber evidence="13">2.4.1.-</ecNumber>
    </recommendedName>
    <alternativeName>
        <fullName evidence="13">GPI mannosyltransferase I</fullName>
    </alternativeName>
</protein>
<proteinExistence type="inferred from homology"/>
<feature type="region of interest" description="Disordered" evidence="14">
    <location>
        <begin position="36"/>
        <end position="64"/>
    </location>
</feature>
<dbReference type="GO" id="GO:0005789">
    <property type="term" value="C:endoplasmic reticulum membrane"/>
    <property type="evidence" value="ECO:0007669"/>
    <property type="project" value="UniProtKB-SubCell"/>
</dbReference>